<proteinExistence type="predicted"/>
<comment type="caution">
    <text evidence="1">The sequence shown here is derived from an EMBL/GenBank/DDBJ whole genome shotgun (WGS) entry which is preliminary data.</text>
</comment>
<reference evidence="1" key="1">
    <citation type="journal article" date="2015" name="Nature">
        <title>Complex archaea that bridge the gap between prokaryotes and eukaryotes.</title>
        <authorList>
            <person name="Spang A."/>
            <person name="Saw J.H."/>
            <person name="Jorgensen S.L."/>
            <person name="Zaremba-Niedzwiedzka K."/>
            <person name="Martijn J."/>
            <person name="Lind A.E."/>
            <person name="van Eijk R."/>
            <person name="Schleper C."/>
            <person name="Guy L."/>
            <person name="Ettema T.J."/>
        </authorList>
    </citation>
    <scope>NUCLEOTIDE SEQUENCE</scope>
</reference>
<organism evidence="1">
    <name type="scientific">marine sediment metagenome</name>
    <dbReference type="NCBI Taxonomy" id="412755"/>
    <lineage>
        <taxon>unclassified sequences</taxon>
        <taxon>metagenomes</taxon>
        <taxon>ecological metagenomes</taxon>
    </lineage>
</organism>
<accession>A0A0F9VY84</accession>
<dbReference type="EMBL" id="LAZR01000008">
    <property type="protein sequence ID" value="KKO09065.1"/>
    <property type="molecule type" value="Genomic_DNA"/>
</dbReference>
<sequence>MKRIRYTVTLSSPSFPYQESLVSLAPHLGKHFAGACCRPIDGIWAAEGHLYKSHYEGVVQEPGMQILISVLPEQKALAYQHIQSMIQTLKKDLALEIDWVHVESEEVEAGHFQLT</sequence>
<gene>
    <name evidence="1" type="ORF">LCGC14_0041840</name>
</gene>
<dbReference type="AlphaFoldDB" id="A0A0F9VY84"/>
<name>A0A0F9VY84_9ZZZZ</name>
<evidence type="ECO:0000313" key="1">
    <source>
        <dbReference type="EMBL" id="KKO09065.1"/>
    </source>
</evidence>
<protein>
    <submittedName>
        <fullName evidence="1">Uncharacterized protein</fullName>
    </submittedName>
</protein>